<comment type="caution">
    <text evidence="2">The sequence shown here is derived from an EMBL/GenBank/DDBJ whole genome shotgun (WGS) entry which is preliminary data.</text>
</comment>
<reference evidence="2 3" key="1">
    <citation type="journal article" date="2022" name="Nat. Ecol. Evol.">
        <title>A masculinizing supergene underlies an exaggerated male reproductive morph in a spider.</title>
        <authorList>
            <person name="Hendrickx F."/>
            <person name="De Corte Z."/>
            <person name="Sonet G."/>
            <person name="Van Belleghem S.M."/>
            <person name="Kostlbacher S."/>
            <person name="Vangestel C."/>
        </authorList>
    </citation>
    <scope>NUCLEOTIDE SEQUENCE [LARGE SCALE GENOMIC DNA]</scope>
    <source>
        <strain evidence="2">W744_W776</strain>
    </source>
</reference>
<feature type="signal peptide" evidence="1">
    <location>
        <begin position="1"/>
        <end position="23"/>
    </location>
</feature>
<feature type="chain" id="PRO_5043742327" evidence="1">
    <location>
        <begin position="24"/>
        <end position="139"/>
    </location>
</feature>
<evidence type="ECO:0000256" key="1">
    <source>
        <dbReference type="SAM" id="SignalP"/>
    </source>
</evidence>
<keyword evidence="1" id="KW-0732">Signal</keyword>
<keyword evidence="3" id="KW-1185">Reference proteome</keyword>
<dbReference type="EMBL" id="JAFNEN010000310">
    <property type="protein sequence ID" value="KAG8186181.1"/>
    <property type="molecule type" value="Genomic_DNA"/>
</dbReference>
<name>A0AAV6US95_9ARAC</name>
<evidence type="ECO:0000313" key="2">
    <source>
        <dbReference type="EMBL" id="KAG8186181.1"/>
    </source>
</evidence>
<organism evidence="2 3">
    <name type="scientific">Oedothorax gibbosus</name>
    <dbReference type="NCBI Taxonomy" id="931172"/>
    <lineage>
        <taxon>Eukaryota</taxon>
        <taxon>Metazoa</taxon>
        <taxon>Ecdysozoa</taxon>
        <taxon>Arthropoda</taxon>
        <taxon>Chelicerata</taxon>
        <taxon>Arachnida</taxon>
        <taxon>Araneae</taxon>
        <taxon>Araneomorphae</taxon>
        <taxon>Entelegynae</taxon>
        <taxon>Araneoidea</taxon>
        <taxon>Linyphiidae</taxon>
        <taxon>Erigoninae</taxon>
        <taxon>Oedothorax</taxon>
    </lineage>
</organism>
<gene>
    <name evidence="2" type="ORF">JTE90_012005</name>
</gene>
<accession>A0AAV6US95</accession>
<dbReference type="AlphaFoldDB" id="A0AAV6US95"/>
<protein>
    <submittedName>
        <fullName evidence="2">Uncharacterized protein</fullName>
    </submittedName>
</protein>
<evidence type="ECO:0000313" key="3">
    <source>
        <dbReference type="Proteomes" id="UP000827092"/>
    </source>
</evidence>
<dbReference type="Proteomes" id="UP000827092">
    <property type="component" value="Unassembled WGS sequence"/>
</dbReference>
<sequence>MAIVVKSLVVLFAICFLWISVAAEESLSDDEKFAKFQKHLCEDRNRTFNEDMNSCFLTEPQAVIDASKDCVDRATPGLNGNLVDFLETACHDKEAYLKFDACNKEYEGKEEYRSQMEVDQNTVDCYNKMLTKYNLPPLS</sequence>
<proteinExistence type="predicted"/>